<dbReference type="Pfam" id="PF13424">
    <property type="entry name" value="TPR_12"/>
    <property type="match status" value="1"/>
</dbReference>
<dbReference type="InterPro" id="IPR003661">
    <property type="entry name" value="HisK_dim/P_dom"/>
</dbReference>
<evidence type="ECO:0000313" key="7">
    <source>
        <dbReference type="Proteomes" id="UP000280066"/>
    </source>
</evidence>
<evidence type="ECO:0000256" key="1">
    <source>
        <dbReference type="ARBA" id="ARBA00000085"/>
    </source>
</evidence>
<keyword evidence="7" id="KW-1185">Reference proteome</keyword>
<name>A0A3R9M8V1_9BACT</name>
<accession>A0A3R9M8V1</accession>
<dbReference type="InterPro" id="IPR036890">
    <property type="entry name" value="HATPase_C_sf"/>
</dbReference>
<sequence length="690" mass="77221">MPVPMIPCLLRGLLAILLVLPLPLMAQSPQTRPLQRALAQAPNDTARVLILADLAASYRYSRFDSVQWYARQGLELARQVSYPKGEGRCLSRLALLLGERGNLPQALRVDLQALRLNQQSHDAEGTARTLNQTGLLYVALDDYRPALQYFFRALRLYQQARTRDTSQLISVVANLGASYEGLHQYDSAAFFLNQAWQFTAQSRMVHRSSWGNPAPYVLRELGLLQHAQGHPEAALLFYRRSAKAAFPENDLRSASRAYQYMAELYHTLGQPDSSVHYARKALNLATALPFVVGVVRTSTLLTRAFEARQQPDSTLKYMRAMLTAQDSLYNPRRIKQLDAIGFAEQQRLQELETERTQLYERLRLGGLLTGVAGLLLVSILLGRSNRQQRRAHQQLSQLHQQLGQQTRELTAQRDDLARTLQELKIAQSQLVLREKMASLGELMAGVAHEIQTPVNCVRKFAAISVELCEDVRQELSRLPLPEHEQELVDEMLQNLGQNHAKIMVHGQRAESIVRGMLEYSQDGNGPRQSTDLNQLAEEYLRLTYHDLRAKNRHFNVALLLRLDPALTRVEVVRQDIGRALVGVFSAALLAVQQRLTDAEEEYVPQIELRTQHTGATLQIRVRDNGRGLTPDNLTTLFQRFTGGSDTSLSLALSHDIITRAHGGTLAATSLAASGTEYTISLPTSPTAAAS</sequence>
<dbReference type="InterPro" id="IPR004358">
    <property type="entry name" value="Sig_transdc_His_kin-like_C"/>
</dbReference>
<dbReference type="SUPFAM" id="SSF47384">
    <property type="entry name" value="Homodimeric domain of signal transducing histidine kinase"/>
    <property type="match status" value="1"/>
</dbReference>
<dbReference type="Proteomes" id="UP000280066">
    <property type="component" value="Unassembled WGS sequence"/>
</dbReference>
<dbReference type="SUPFAM" id="SSF48452">
    <property type="entry name" value="TPR-like"/>
    <property type="match status" value="1"/>
</dbReference>
<dbReference type="SMART" id="SM00028">
    <property type="entry name" value="TPR"/>
    <property type="match status" value="5"/>
</dbReference>
<keyword evidence="3" id="KW-0597">Phosphoprotein</keyword>
<dbReference type="Pfam" id="PF13181">
    <property type="entry name" value="TPR_8"/>
    <property type="match status" value="1"/>
</dbReference>
<dbReference type="AlphaFoldDB" id="A0A3R9M8V1"/>
<comment type="catalytic activity">
    <reaction evidence="1">
        <text>ATP + protein L-histidine = ADP + protein N-phospho-L-histidine.</text>
        <dbReference type="EC" id="2.7.13.3"/>
    </reaction>
</comment>
<dbReference type="InterPro" id="IPR019734">
    <property type="entry name" value="TPR_rpt"/>
</dbReference>
<evidence type="ECO:0000256" key="3">
    <source>
        <dbReference type="ARBA" id="ARBA00022553"/>
    </source>
</evidence>
<dbReference type="CDD" id="cd00082">
    <property type="entry name" value="HisKA"/>
    <property type="match status" value="1"/>
</dbReference>
<dbReference type="SMART" id="SM00387">
    <property type="entry name" value="HATPase_c"/>
    <property type="match status" value="1"/>
</dbReference>
<dbReference type="InterPro" id="IPR003594">
    <property type="entry name" value="HATPase_dom"/>
</dbReference>
<dbReference type="EMBL" id="RWIS01000006">
    <property type="protein sequence ID" value="RSK33185.1"/>
    <property type="molecule type" value="Genomic_DNA"/>
</dbReference>
<evidence type="ECO:0000259" key="5">
    <source>
        <dbReference type="PROSITE" id="PS50109"/>
    </source>
</evidence>
<dbReference type="Gene3D" id="1.25.40.10">
    <property type="entry name" value="Tetratricopeptide repeat domain"/>
    <property type="match status" value="2"/>
</dbReference>
<gene>
    <name evidence="6" type="ORF">EI290_10750</name>
</gene>
<evidence type="ECO:0000313" key="6">
    <source>
        <dbReference type="EMBL" id="RSK33185.1"/>
    </source>
</evidence>
<dbReference type="Gene3D" id="1.10.287.130">
    <property type="match status" value="1"/>
</dbReference>
<comment type="caution">
    <text evidence="6">The sequence shown here is derived from an EMBL/GenBank/DDBJ whole genome shotgun (WGS) entry which is preliminary data.</text>
</comment>
<dbReference type="SUPFAM" id="SSF55874">
    <property type="entry name" value="ATPase domain of HSP90 chaperone/DNA topoisomerase II/histidine kinase"/>
    <property type="match status" value="1"/>
</dbReference>
<dbReference type="GO" id="GO:0000155">
    <property type="term" value="F:phosphorelay sensor kinase activity"/>
    <property type="evidence" value="ECO:0007669"/>
    <property type="project" value="InterPro"/>
</dbReference>
<dbReference type="OrthoDB" id="9806995at2"/>
<dbReference type="InterPro" id="IPR005467">
    <property type="entry name" value="His_kinase_dom"/>
</dbReference>
<dbReference type="Pfam" id="PF02518">
    <property type="entry name" value="HATPase_c"/>
    <property type="match status" value="1"/>
</dbReference>
<feature type="domain" description="Histidine kinase" evidence="5">
    <location>
        <begin position="445"/>
        <end position="685"/>
    </location>
</feature>
<dbReference type="InterPro" id="IPR011990">
    <property type="entry name" value="TPR-like_helical_dom_sf"/>
</dbReference>
<keyword evidence="4" id="KW-0802">TPR repeat</keyword>
<evidence type="ECO:0000256" key="2">
    <source>
        <dbReference type="ARBA" id="ARBA00012438"/>
    </source>
</evidence>
<protein>
    <recommendedName>
        <fullName evidence="2">histidine kinase</fullName>
        <ecNumber evidence="2">2.7.13.3</ecNumber>
    </recommendedName>
</protein>
<dbReference type="Gene3D" id="3.30.565.10">
    <property type="entry name" value="Histidine kinase-like ATPase, C-terminal domain"/>
    <property type="match status" value="1"/>
</dbReference>
<dbReference type="PANTHER" id="PTHR43065:SF42">
    <property type="entry name" value="TWO-COMPONENT SENSOR PPRA"/>
    <property type="match status" value="1"/>
</dbReference>
<reference evidence="6 7" key="1">
    <citation type="submission" date="2018-12" db="EMBL/GenBank/DDBJ databases">
        <authorList>
            <person name="Feng G."/>
            <person name="Zhu H."/>
        </authorList>
    </citation>
    <scope>NUCLEOTIDE SEQUENCE [LARGE SCALE GENOMIC DNA]</scope>
    <source>
        <strain evidence="6 7">9PBR-2</strain>
    </source>
</reference>
<dbReference type="PROSITE" id="PS50005">
    <property type="entry name" value="TPR"/>
    <property type="match status" value="1"/>
</dbReference>
<dbReference type="PROSITE" id="PS50109">
    <property type="entry name" value="HIS_KIN"/>
    <property type="match status" value="1"/>
</dbReference>
<proteinExistence type="predicted"/>
<dbReference type="PANTHER" id="PTHR43065">
    <property type="entry name" value="SENSOR HISTIDINE KINASE"/>
    <property type="match status" value="1"/>
</dbReference>
<evidence type="ECO:0000256" key="4">
    <source>
        <dbReference type="PROSITE-ProRule" id="PRU00339"/>
    </source>
</evidence>
<organism evidence="6 7">
    <name type="scientific">Hymenobacter metallilatus</name>
    <dbReference type="NCBI Taxonomy" id="2493666"/>
    <lineage>
        <taxon>Bacteria</taxon>
        <taxon>Pseudomonadati</taxon>
        <taxon>Bacteroidota</taxon>
        <taxon>Cytophagia</taxon>
        <taxon>Cytophagales</taxon>
        <taxon>Hymenobacteraceae</taxon>
        <taxon>Hymenobacter</taxon>
    </lineage>
</organism>
<feature type="repeat" description="TPR" evidence="4">
    <location>
        <begin position="127"/>
        <end position="160"/>
    </location>
</feature>
<dbReference type="InterPro" id="IPR036097">
    <property type="entry name" value="HisK_dim/P_sf"/>
</dbReference>
<dbReference type="PRINTS" id="PR00344">
    <property type="entry name" value="BCTRLSENSOR"/>
</dbReference>
<dbReference type="EC" id="2.7.13.3" evidence="2"/>